<dbReference type="Proteomes" id="UP000440578">
    <property type="component" value="Unassembled WGS sequence"/>
</dbReference>
<evidence type="ECO:0000313" key="1">
    <source>
        <dbReference type="EMBL" id="KAF0303769.1"/>
    </source>
</evidence>
<accession>A0A6A4WEZ3</accession>
<evidence type="ECO:0000313" key="2">
    <source>
        <dbReference type="Proteomes" id="UP000440578"/>
    </source>
</evidence>
<dbReference type="OrthoDB" id="27593at2759"/>
<name>A0A6A4WEZ3_AMPAM</name>
<organism evidence="1 2">
    <name type="scientific">Amphibalanus amphitrite</name>
    <name type="common">Striped barnacle</name>
    <name type="synonym">Balanus amphitrite</name>
    <dbReference type="NCBI Taxonomy" id="1232801"/>
    <lineage>
        <taxon>Eukaryota</taxon>
        <taxon>Metazoa</taxon>
        <taxon>Ecdysozoa</taxon>
        <taxon>Arthropoda</taxon>
        <taxon>Crustacea</taxon>
        <taxon>Multicrustacea</taxon>
        <taxon>Cirripedia</taxon>
        <taxon>Thoracica</taxon>
        <taxon>Thoracicalcarea</taxon>
        <taxon>Balanomorpha</taxon>
        <taxon>Balanoidea</taxon>
        <taxon>Balanidae</taxon>
        <taxon>Amphibalaninae</taxon>
        <taxon>Amphibalanus</taxon>
    </lineage>
</organism>
<sequence length="72" mass="8542">MSDDSYTVLDYCLRNMVQLTENAEDRAEKFLLTLLNNHEGKTVEMVRTRGERWDYLDKSYCYCILCYQNGCV</sequence>
<keyword evidence="2" id="KW-1185">Reference proteome</keyword>
<protein>
    <submittedName>
        <fullName evidence="1">Uncharacterized protein</fullName>
    </submittedName>
</protein>
<proteinExistence type="predicted"/>
<gene>
    <name evidence="1" type="ORF">FJT64_024308</name>
</gene>
<comment type="caution">
    <text evidence="1">The sequence shown here is derived from an EMBL/GenBank/DDBJ whole genome shotgun (WGS) entry which is preliminary data.</text>
</comment>
<dbReference type="EMBL" id="VIIS01000916">
    <property type="protein sequence ID" value="KAF0303769.1"/>
    <property type="molecule type" value="Genomic_DNA"/>
</dbReference>
<reference evidence="1 2" key="1">
    <citation type="submission" date="2019-07" db="EMBL/GenBank/DDBJ databases">
        <title>Draft genome assembly of a fouling barnacle, Amphibalanus amphitrite (Darwin, 1854): The first reference genome for Thecostraca.</title>
        <authorList>
            <person name="Kim W."/>
        </authorList>
    </citation>
    <scope>NUCLEOTIDE SEQUENCE [LARGE SCALE GENOMIC DNA]</scope>
    <source>
        <strain evidence="1">SNU_AA5</strain>
        <tissue evidence="1">Soma without cirri and trophi</tissue>
    </source>
</reference>
<dbReference type="AlphaFoldDB" id="A0A6A4WEZ3"/>